<keyword evidence="1" id="KW-1133">Transmembrane helix</keyword>
<comment type="caution">
    <text evidence="2">The sequence shown here is derived from an EMBL/GenBank/DDBJ whole genome shotgun (WGS) entry which is preliminary data.</text>
</comment>
<proteinExistence type="predicted"/>
<reference evidence="2 3" key="1">
    <citation type="journal article" date="2016" name="Nat. Commun.">
        <title>Thousands of microbial genomes shed light on interconnected biogeochemical processes in an aquifer system.</title>
        <authorList>
            <person name="Anantharaman K."/>
            <person name="Brown C.T."/>
            <person name="Hug L.A."/>
            <person name="Sharon I."/>
            <person name="Castelle C.J."/>
            <person name="Probst A.J."/>
            <person name="Thomas B.C."/>
            <person name="Singh A."/>
            <person name="Wilkins M.J."/>
            <person name="Karaoz U."/>
            <person name="Brodie E.L."/>
            <person name="Williams K.H."/>
            <person name="Hubbard S.S."/>
            <person name="Banfield J.F."/>
        </authorList>
    </citation>
    <scope>NUCLEOTIDE SEQUENCE [LARGE SCALE GENOMIC DNA]</scope>
</reference>
<keyword evidence="1" id="KW-0812">Transmembrane</keyword>
<accession>A0A1G2PK34</accession>
<feature type="transmembrane region" description="Helical" evidence="1">
    <location>
        <begin position="79"/>
        <end position="100"/>
    </location>
</feature>
<evidence type="ECO:0000313" key="3">
    <source>
        <dbReference type="Proteomes" id="UP000177629"/>
    </source>
</evidence>
<keyword evidence="1" id="KW-0472">Membrane</keyword>
<protein>
    <submittedName>
        <fullName evidence="2">Uncharacterized protein</fullName>
    </submittedName>
</protein>
<sequence length="269" mass="29958">MTLSAQGLSSPTGFSITLWNEETGSCISGKTLHHNPRLSARRVARSLHNPWLRACYVMTFCAGLVSVLAFAYFFLVPGILGAIVFLLCMPLFFITWHGAVKELAITSYLFWHRDLARWHSCEHKLIDLYLNDRPRAHEELKKARRISSACGSMKGFQYAALPILPLSVLTTYFLGTALSYLSPAAILLIVGVPVCLFVISSVFFGPFGLQWLIATAKPTPAQYDATLELAARLDLVLTLDEITSFENASQWEAPLFPSFRALLPVPYRT</sequence>
<feature type="transmembrane region" description="Helical" evidence="1">
    <location>
        <begin position="155"/>
        <end position="174"/>
    </location>
</feature>
<dbReference type="EMBL" id="MHSS01000004">
    <property type="protein sequence ID" value="OHA48678.1"/>
    <property type="molecule type" value="Genomic_DNA"/>
</dbReference>
<feature type="transmembrane region" description="Helical" evidence="1">
    <location>
        <begin position="51"/>
        <end position="73"/>
    </location>
</feature>
<name>A0A1G2PK34_9BACT</name>
<dbReference type="AlphaFoldDB" id="A0A1G2PK34"/>
<evidence type="ECO:0000256" key="1">
    <source>
        <dbReference type="SAM" id="Phobius"/>
    </source>
</evidence>
<feature type="transmembrane region" description="Helical" evidence="1">
    <location>
        <begin position="180"/>
        <end position="204"/>
    </location>
</feature>
<dbReference type="Proteomes" id="UP000177629">
    <property type="component" value="Unassembled WGS sequence"/>
</dbReference>
<gene>
    <name evidence="2" type="ORF">A2806_00945</name>
</gene>
<organism evidence="2 3">
    <name type="scientific">Candidatus Terrybacteria bacterium RIFCSPHIGHO2_01_FULL_48_17</name>
    <dbReference type="NCBI Taxonomy" id="1802362"/>
    <lineage>
        <taxon>Bacteria</taxon>
        <taxon>Candidatus Terryibacteriota</taxon>
    </lineage>
</organism>
<evidence type="ECO:0000313" key="2">
    <source>
        <dbReference type="EMBL" id="OHA48678.1"/>
    </source>
</evidence>